<evidence type="ECO:0000256" key="1">
    <source>
        <dbReference type="ARBA" id="ARBA00006738"/>
    </source>
</evidence>
<evidence type="ECO:0000313" key="3">
    <source>
        <dbReference type="EMBL" id="PKY72949.1"/>
    </source>
</evidence>
<gene>
    <name evidence="3" type="ORF">CYJ19_04770</name>
</gene>
<dbReference type="HAMAP" id="MF_00048">
    <property type="entry name" value="UPF0102"/>
    <property type="match status" value="1"/>
</dbReference>
<dbReference type="InterPro" id="IPR011856">
    <property type="entry name" value="tRNA_endonuc-like_dom_sf"/>
</dbReference>
<comment type="caution">
    <text evidence="3">The sequence shown here is derived from an EMBL/GenBank/DDBJ whole genome shotgun (WGS) entry which is preliminary data.</text>
</comment>
<dbReference type="InterPro" id="IPR003509">
    <property type="entry name" value="UPF0102_YraN-like"/>
</dbReference>
<dbReference type="Proteomes" id="UP000235122">
    <property type="component" value="Unassembled WGS sequence"/>
</dbReference>
<accession>A0A2I1IPA1</accession>
<dbReference type="Pfam" id="PF02021">
    <property type="entry name" value="UPF0102"/>
    <property type="match status" value="1"/>
</dbReference>
<protein>
    <recommendedName>
        <fullName evidence="2">UPF0102 protein CYJ19_04770</fullName>
    </recommendedName>
</protein>
<dbReference type="Gene3D" id="3.40.1350.10">
    <property type="match status" value="1"/>
</dbReference>
<comment type="similarity">
    <text evidence="1 2">Belongs to the UPF0102 family.</text>
</comment>
<dbReference type="EMBL" id="PKKO01000002">
    <property type="protein sequence ID" value="PKY72949.1"/>
    <property type="molecule type" value="Genomic_DNA"/>
</dbReference>
<dbReference type="InterPro" id="IPR011335">
    <property type="entry name" value="Restrct_endonuc-II-like"/>
</dbReference>
<reference evidence="3 4" key="1">
    <citation type="submission" date="2017-12" db="EMBL/GenBank/DDBJ databases">
        <title>Phylogenetic diversity of female urinary microbiome.</title>
        <authorList>
            <person name="Thomas-White K."/>
            <person name="Wolfe A.J."/>
        </authorList>
    </citation>
    <scope>NUCLEOTIDE SEQUENCE [LARGE SCALE GENOMIC DNA]</scope>
    <source>
        <strain evidence="3 4">UMB0402</strain>
    </source>
</reference>
<dbReference type="AlphaFoldDB" id="A0A2I1IPA1"/>
<sequence length="114" mass="12379">MSDALGAAGEALACKVLCDKGLQILERNWRVGHLEADIVAFDPSCGATVIFEVKTRTSRYGGAPVEAVNWRKLSNLRALAAHWVALHGPTLMRIDVVGIDGGRPPRVTYLRNVK</sequence>
<organism evidence="3 4">
    <name type="scientific">Winkia neuii</name>
    <dbReference type="NCBI Taxonomy" id="33007"/>
    <lineage>
        <taxon>Bacteria</taxon>
        <taxon>Bacillati</taxon>
        <taxon>Actinomycetota</taxon>
        <taxon>Actinomycetes</taxon>
        <taxon>Actinomycetales</taxon>
        <taxon>Actinomycetaceae</taxon>
        <taxon>Winkia</taxon>
    </lineage>
</organism>
<keyword evidence="4" id="KW-1185">Reference proteome</keyword>
<dbReference type="GO" id="GO:0003676">
    <property type="term" value="F:nucleic acid binding"/>
    <property type="evidence" value="ECO:0007669"/>
    <property type="project" value="InterPro"/>
</dbReference>
<dbReference type="STRING" id="33007.HMPREF3198_01266"/>
<proteinExistence type="inferred from homology"/>
<evidence type="ECO:0000313" key="4">
    <source>
        <dbReference type="Proteomes" id="UP000235122"/>
    </source>
</evidence>
<dbReference type="SUPFAM" id="SSF52980">
    <property type="entry name" value="Restriction endonuclease-like"/>
    <property type="match status" value="1"/>
</dbReference>
<dbReference type="PANTHER" id="PTHR34039">
    <property type="entry name" value="UPF0102 PROTEIN YRAN"/>
    <property type="match status" value="1"/>
</dbReference>
<evidence type="ECO:0000256" key="2">
    <source>
        <dbReference type="HAMAP-Rule" id="MF_00048"/>
    </source>
</evidence>
<dbReference type="RefSeq" id="WP_070454440.1">
    <property type="nucleotide sequence ID" value="NZ_JASOXK010000008.1"/>
</dbReference>
<dbReference type="PANTHER" id="PTHR34039:SF1">
    <property type="entry name" value="UPF0102 PROTEIN YRAN"/>
    <property type="match status" value="1"/>
</dbReference>
<name>A0A2I1IPA1_9ACTO</name>